<keyword evidence="3" id="KW-1185">Reference proteome</keyword>
<accession>A0ABR2MC10</accession>
<gene>
    <name evidence="2" type="ORF">KSP40_PGU014528</name>
</gene>
<organism evidence="2 3">
    <name type="scientific">Platanthera guangdongensis</name>
    <dbReference type="NCBI Taxonomy" id="2320717"/>
    <lineage>
        <taxon>Eukaryota</taxon>
        <taxon>Viridiplantae</taxon>
        <taxon>Streptophyta</taxon>
        <taxon>Embryophyta</taxon>
        <taxon>Tracheophyta</taxon>
        <taxon>Spermatophyta</taxon>
        <taxon>Magnoliopsida</taxon>
        <taxon>Liliopsida</taxon>
        <taxon>Asparagales</taxon>
        <taxon>Orchidaceae</taxon>
        <taxon>Orchidoideae</taxon>
        <taxon>Orchideae</taxon>
        <taxon>Orchidinae</taxon>
        <taxon>Platanthera</taxon>
    </lineage>
</organism>
<reference evidence="2 3" key="1">
    <citation type="journal article" date="2022" name="Nat. Plants">
        <title>Genomes of leafy and leafless Platanthera orchids illuminate the evolution of mycoheterotrophy.</title>
        <authorList>
            <person name="Li M.H."/>
            <person name="Liu K.W."/>
            <person name="Li Z."/>
            <person name="Lu H.C."/>
            <person name="Ye Q.L."/>
            <person name="Zhang D."/>
            <person name="Wang J.Y."/>
            <person name="Li Y.F."/>
            <person name="Zhong Z.M."/>
            <person name="Liu X."/>
            <person name="Yu X."/>
            <person name="Liu D.K."/>
            <person name="Tu X.D."/>
            <person name="Liu B."/>
            <person name="Hao Y."/>
            <person name="Liao X.Y."/>
            <person name="Jiang Y.T."/>
            <person name="Sun W.H."/>
            <person name="Chen J."/>
            <person name="Chen Y.Q."/>
            <person name="Ai Y."/>
            <person name="Zhai J.W."/>
            <person name="Wu S.S."/>
            <person name="Zhou Z."/>
            <person name="Hsiao Y.Y."/>
            <person name="Wu W.L."/>
            <person name="Chen Y.Y."/>
            <person name="Lin Y.F."/>
            <person name="Hsu J.L."/>
            <person name="Li C.Y."/>
            <person name="Wang Z.W."/>
            <person name="Zhao X."/>
            <person name="Zhong W.Y."/>
            <person name="Ma X.K."/>
            <person name="Ma L."/>
            <person name="Huang J."/>
            <person name="Chen G.Z."/>
            <person name="Huang M.Z."/>
            <person name="Huang L."/>
            <person name="Peng D.H."/>
            <person name="Luo Y.B."/>
            <person name="Zou S.Q."/>
            <person name="Chen S.P."/>
            <person name="Lan S."/>
            <person name="Tsai W.C."/>
            <person name="Van de Peer Y."/>
            <person name="Liu Z.J."/>
        </authorList>
    </citation>
    <scope>NUCLEOTIDE SEQUENCE [LARGE SCALE GENOMIC DNA]</scope>
    <source>
        <strain evidence="2">Lor288</strain>
    </source>
</reference>
<name>A0ABR2MC10_9ASPA</name>
<feature type="region of interest" description="Disordered" evidence="1">
    <location>
        <begin position="1"/>
        <end position="30"/>
    </location>
</feature>
<sequence>MPVVSDRTLKRRRLSETDYGNEGRTAERGERRLAKWRAASRLCRMRMPRGVNPRQYPRNYLELNDWCGRGVRVNDVEDTKLGGPVLCVAGVEEIAEKRAAIDVALDKEDAKVRE</sequence>
<protein>
    <submittedName>
        <fullName evidence="2">Uncharacterized protein</fullName>
    </submittedName>
</protein>
<evidence type="ECO:0000313" key="3">
    <source>
        <dbReference type="Proteomes" id="UP001412067"/>
    </source>
</evidence>
<proteinExistence type="predicted"/>
<comment type="caution">
    <text evidence="2">The sequence shown here is derived from an EMBL/GenBank/DDBJ whole genome shotgun (WGS) entry which is preliminary data.</text>
</comment>
<evidence type="ECO:0000313" key="2">
    <source>
        <dbReference type="EMBL" id="KAK8961690.1"/>
    </source>
</evidence>
<evidence type="ECO:0000256" key="1">
    <source>
        <dbReference type="SAM" id="MobiDB-lite"/>
    </source>
</evidence>
<dbReference type="Proteomes" id="UP001412067">
    <property type="component" value="Unassembled WGS sequence"/>
</dbReference>
<dbReference type="EMBL" id="JBBWWR010000009">
    <property type="protein sequence ID" value="KAK8961690.1"/>
    <property type="molecule type" value="Genomic_DNA"/>
</dbReference>